<gene>
    <name evidence="2" type="ORF">PF009_g29814</name>
</gene>
<sequence length="75" mass="8005">MRGRCHANVALPQLALLNAVFLEITQKNGDVDLWHGCRDNLPGVARVTRIHCEVRERGGGGGGLQRVVGVCTVSG</sequence>
<proteinExistence type="predicted"/>
<organism evidence="2 3">
    <name type="scientific">Phytophthora fragariae</name>
    <dbReference type="NCBI Taxonomy" id="53985"/>
    <lineage>
        <taxon>Eukaryota</taxon>
        <taxon>Sar</taxon>
        <taxon>Stramenopiles</taxon>
        <taxon>Oomycota</taxon>
        <taxon>Peronosporomycetes</taxon>
        <taxon>Peronosporales</taxon>
        <taxon>Peronosporaceae</taxon>
        <taxon>Phytophthora</taxon>
    </lineage>
</organism>
<feature type="signal peptide" evidence="1">
    <location>
        <begin position="1"/>
        <end position="19"/>
    </location>
</feature>
<name>A0A6A3DJM3_9STRA</name>
<evidence type="ECO:0000313" key="3">
    <source>
        <dbReference type="Proteomes" id="UP000429523"/>
    </source>
</evidence>
<evidence type="ECO:0008006" key="4">
    <source>
        <dbReference type="Google" id="ProtNLM"/>
    </source>
</evidence>
<comment type="caution">
    <text evidence="2">The sequence shown here is derived from an EMBL/GenBank/DDBJ whole genome shotgun (WGS) entry which is preliminary data.</text>
</comment>
<dbReference type="EMBL" id="QXGF01004374">
    <property type="protein sequence ID" value="KAE8919887.1"/>
    <property type="molecule type" value="Genomic_DNA"/>
</dbReference>
<evidence type="ECO:0000313" key="2">
    <source>
        <dbReference type="EMBL" id="KAE8919887.1"/>
    </source>
</evidence>
<evidence type="ECO:0000256" key="1">
    <source>
        <dbReference type="SAM" id="SignalP"/>
    </source>
</evidence>
<keyword evidence="1" id="KW-0732">Signal</keyword>
<feature type="chain" id="PRO_5025534260" description="Secreted protein" evidence="1">
    <location>
        <begin position="20"/>
        <end position="75"/>
    </location>
</feature>
<accession>A0A6A3DJM3</accession>
<dbReference type="Proteomes" id="UP000429523">
    <property type="component" value="Unassembled WGS sequence"/>
</dbReference>
<dbReference type="AlphaFoldDB" id="A0A6A3DJM3"/>
<protein>
    <recommendedName>
        <fullName evidence="4">Secreted protein</fullName>
    </recommendedName>
</protein>
<reference evidence="2 3" key="1">
    <citation type="submission" date="2018-08" db="EMBL/GenBank/DDBJ databases">
        <title>Genomic investigation of the strawberry pathogen Phytophthora fragariae indicates pathogenicity is determined by transcriptional variation in three key races.</title>
        <authorList>
            <person name="Adams T.M."/>
            <person name="Armitage A.D."/>
            <person name="Sobczyk M.K."/>
            <person name="Bates H.J."/>
            <person name="Dunwell J.M."/>
            <person name="Nellist C.F."/>
            <person name="Harrison R.J."/>
        </authorList>
    </citation>
    <scope>NUCLEOTIDE SEQUENCE [LARGE SCALE GENOMIC DNA]</scope>
    <source>
        <strain evidence="2 3">NOV-9</strain>
    </source>
</reference>